<name>A0ABS3JMB8_9BACT</name>
<sequence>MPRSRPEPPLDPVKMLTWLVVVLLSLLMAKALWWLLTYMYSHLKTLAQLSATYLAEGDQLLMAT</sequence>
<feature type="transmembrane region" description="Helical" evidence="1">
    <location>
        <begin position="15"/>
        <end position="36"/>
    </location>
</feature>
<comment type="caution">
    <text evidence="2">The sequence shown here is derived from an EMBL/GenBank/DDBJ whole genome shotgun (WGS) entry which is preliminary data.</text>
</comment>
<accession>A0ABS3JMB8</accession>
<dbReference type="Proteomes" id="UP000664628">
    <property type="component" value="Unassembled WGS sequence"/>
</dbReference>
<keyword evidence="3" id="KW-1185">Reference proteome</keyword>
<keyword evidence="1" id="KW-1133">Transmembrane helix</keyword>
<dbReference type="RefSeq" id="WP_207331112.1">
    <property type="nucleotide sequence ID" value="NZ_JAFMYW010000007.1"/>
</dbReference>
<evidence type="ECO:0000256" key="1">
    <source>
        <dbReference type="SAM" id="Phobius"/>
    </source>
</evidence>
<evidence type="ECO:0000313" key="2">
    <source>
        <dbReference type="EMBL" id="MBO0951157.1"/>
    </source>
</evidence>
<gene>
    <name evidence="2" type="ORF">J2I46_21405</name>
</gene>
<reference evidence="2 3" key="1">
    <citation type="submission" date="2021-03" db="EMBL/GenBank/DDBJ databases">
        <title>Fibrella sp. HMF5405 genome sequencing and assembly.</title>
        <authorList>
            <person name="Kang H."/>
            <person name="Kim H."/>
            <person name="Bae S."/>
            <person name="Joh K."/>
        </authorList>
    </citation>
    <scope>NUCLEOTIDE SEQUENCE [LARGE SCALE GENOMIC DNA]</scope>
    <source>
        <strain evidence="2 3">HMF5405</strain>
    </source>
</reference>
<keyword evidence="1" id="KW-0812">Transmembrane</keyword>
<organism evidence="2 3">
    <name type="scientific">Fibrella forsythiae</name>
    <dbReference type="NCBI Taxonomy" id="2817061"/>
    <lineage>
        <taxon>Bacteria</taxon>
        <taxon>Pseudomonadati</taxon>
        <taxon>Bacteroidota</taxon>
        <taxon>Cytophagia</taxon>
        <taxon>Cytophagales</taxon>
        <taxon>Spirosomataceae</taxon>
        <taxon>Fibrella</taxon>
    </lineage>
</organism>
<proteinExistence type="predicted"/>
<keyword evidence="1" id="KW-0472">Membrane</keyword>
<dbReference type="EMBL" id="JAFMYW010000007">
    <property type="protein sequence ID" value="MBO0951157.1"/>
    <property type="molecule type" value="Genomic_DNA"/>
</dbReference>
<protein>
    <submittedName>
        <fullName evidence="2">Uncharacterized protein</fullName>
    </submittedName>
</protein>
<evidence type="ECO:0000313" key="3">
    <source>
        <dbReference type="Proteomes" id="UP000664628"/>
    </source>
</evidence>